<dbReference type="GO" id="GO:0016301">
    <property type="term" value="F:kinase activity"/>
    <property type="evidence" value="ECO:0007669"/>
    <property type="project" value="UniProtKB-KW"/>
</dbReference>
<feature type="coiled-coil region" evidence="8">
    <location>
        <begin position="280"/>
        <end position="307"/>
    </location>
</feature>
<evidence type="ECO:0000256" key="8">
    <source>
        <dbReference type="SAM" id="Coils"/>
    </source>
</evidence>
<dbReference type="InterPro" id="IPR043129">
    <property type="entry name" value="ATPase_NBD"/>
</dbReference>
<feature type="active site" description="Proton donor/acceptor" evidence="6">
    <location>
        <position position="147"/>
    </location>
</feature>
<keyword evidence="5 6" id="KW-0067">ATP-binding</keyword>
<dbReference type="InterPro" id="IPR000890">
    <property type="entry name" value="Aliphatic_acid_kin_short-chain"/>
</dbReference>
<comment type="similarity">
    <text evidence="1 6 7">Belongs to the acetokinase family.</text>
</comment>
<comment type="pathway">
    <text evidence="6">Metabolic intermediate biosynthesis; acetyl-CoA biosynthesis; acetyl-CoA from acetate: step 1/2.</text>
</comment>
<keyword evidence="2 6" id="KW-0808">Transferase</keyword>
<keyword evidence="6" id="KW-0479">Metal-binding</keyword>
<dbReference type="EC" id="2.7.2.1" evidence="6"/>
<feature type="binding site" evidence="6">
    <location>
        <position position="15"/>
    </location>
    <ligand>
        <name>ATP</name>
        <dbReference type="ChEBI" id="CHEBI:30616"/>
    </ligand>
</feature>
<comment type="subunit">
    <text evidence="6">Homodimer.</text>
</comment>
<keyword evidence="10" id="KW-1185">Reference proteome</keyword>
<dbReference type="Pfam" id="PF00871">
    <property type="entry name" value="Acetate_kinase"/>
    <property type="match status" value="1"/>
</dbReference>
<dbReference type="PIRSF" id="PIRSF000722">
    <property type="entry name" value="Acetate_prop_kin"/>
    <property type="match status" value="1"/>
</dbReference>
<evidence type="ECO:0000256" key="5">
    <source>
        <dbReference type="ARBA" id="ARBA00022840"/>
    </source>
</evidence>
<feature type="binding site" evidence="6">
    <location>
        <position position="90"/>
    </location>
    <ligand>
        <name>substrate</name>
    </ligand>
</feature>
<dbReference type="Proteomes" id="UP001410648">
    <property type="component" value="Unassembled WGS sequence"/>
</dbReference>
<keyword evidence="6" id="KW-0460">Magnesium</keyword>
<dbReference type="PROSITE" id="PS01076">
    <property type="entry name" value="ACETATE_KINASE_2"/>
    <property type="match status" value="1"/>
</dbReference>
<feature type="binding site" evidence="6">
    <location>
        <position position="383"/>
    </location>
    <ligand>
        <name>Mg(2+)</name>
        <dbReference type="ChEBI" id="CHEBI:18420"/>
    </ligand>
</feature>
<keyword evidence="3 6" id="KW-0547">Nucleotide-binding</keyword>
<dbReference type="PANTHER" id="PTHR21060:SF15">
    <property type="entry name" value="ACETATE KINASE-RELATED"/>
    <property type="match status" value="1"/>
</dbReference>
<dbReference type="NCBIfam" id="TIGR00016">
    <property type="entry name" value="ackA"/>
    <property type="match status" value="1"/>
</dbReference>
<comment type="function">
    <text evidence="6">Catalyzes the formation of acetyl phosphate from acetate and ATP. Can also catalyze the reverse reaction.</text>
</comment>
<feature type="binding site" evidence="6">
    <location>
        <begin position="207"/>
        <end position="211"/>
    </location>
    <ligand>
        <name>ATP</name>
        <dbReference type="ChEBI" id="CHEBI:30616"/>
    </ligand>
</feature>
<dbReference type="EMBL" id="BAAADA010000121">
    <property type="protein sequence ID" value="GAA0486932.1"/>
    <property type="molecule type" value="Genomic_DNA"/>
</dbReference>
<evidence type="ECO:0000256" key="4">
    <source>
        <dbReference type="ARBA" id="ARBA00022777"/>
    </source>
</evidence>
<evidence type="ECO:0000256" key="1">
    <source>
        <dbReference type="ARBA" id="ARBA00008748"/>
    </source>
</evidence>
<evidence type="ECO:0000256" key="6">
    <source>
        <dbReference type="HAMAP-Rule" id="MF_00020"/>
    </source>
</evidence>
<keyword evidence="6" id="KW-0963">Cytoplasm</keyword>
<feature type="binding site" evidence="6">
    <location>
        <begin position="283"/>
        <end position="285"/>
    </location>
    <ligand>
        <name>ATP</name>
        <dbReference type="ChEBI" id="CHEBI:30616"/>
    </ligand>
</feature>
<sequence length="397" mass="43590">MSKTIAINAGSSSLKWKLFTMPEESVLASGIVERIGLNDSIFTIKYNDGEKFEQVVDIADHEVAVEMLLEQLKEWNILSDFNEITGVGHRVVAGGEIFKDSALVTDEVINQIEELSEFAPLHNPANATGIKAFRKILPDITSVAVFDTSFHQTMPKVNYLYSIPMEYYEKHNARKYGAHGTSHKYVAERAAELLGKPIEDTKIITCHLGNGASITAVDGGKSVDTSMGFTPLAGVTMGTRSGDIDPSLLPFLMEKEGIESINDMIYILNNESGLKGLSGISSDMRDLEDAEATNEKAELALRIFEDRVRKYIGSYAATMNGVDAIVFTAGIGENGSDTRKNVIDGLTFLGAEIDDEKNNVRGKEREISSDSSKVKVFLIPTDEEVMIARDVEKFRNS</sequence>
<organism evidence="9 10">
    <name type="scientific">Alkalibacterium indicireducens</name>
    <dbReference type="NCBI Taxonomy" id="398758"/>
    <lineage>
        <taxon>Bacteria</taxon>
        <taxon>Bacillati</taxon>
        <taxon>Bacillota</taxon>
        <taxon>Bacilli</taxon>
        <taxon>Lactobacillales</taxon>
        <taxon>Carnobacteriaceae</taxon>
        <taxon>Alkalibacterium</taxon>
    </lineage>
</organism>
<evidence type="ECO:0000313" key="10">
    <source>
        <dbReference type="Proteomes" id="UP001410648"/>
    </source>
</evidence>
<dbReference type="PROSITE" id="PS01075">
    <property type="entry name" value="ACETATE_KINASE_1"/>
    <property type="match status" value="1"/>
</dbReference>
<feature type="binding site" evidence="6">
    <location>
        <position position="8"/>
    </location>
    <ligand>
        <name>Mg(2+)</name>
        <dbReference type="ChEBI" id="CHEBI:18420"/>
    </ligand>
</feature>
<dbReference type="PRINTS" id="PR00471">
    <property type="entry name" value="ACETATEKNASE"/>
</dbReference>
<comment type="subcellular location">
    <subcellularLocation>
        <location evidence="6">Cytoplasm</location>
    </subcellularLocation>
</comment>
<evidence type="ECO:0000256" key="2">
    <source>
        <dbReference type="ARBA" id="ARBA00022679"/>
    </source>
</evidence>
<dbReference type="Gene3D" id="3.30.420.40">
    <property type="match status" value="2"/>
</dbReference>
<dbReference type="SUPFAM" id="SSF53067">
    <property type="entry name" value="Actin-like ATPase domain"/>
    <property type="match status" value="2"/>
</dbReference>
<evidence type="ECO:0000256" key="7">
    <source>
        <dbReference type="RuleBase" id="RU003835"/>
    </source>
</evidence>
<accession>A0ABN1AZ56</accession>
<dbReference type="HAMAP" id="MF_00020">
    <property type="entry name" value="Acetate_kinase"/>
    <property type="match status" value="1"/>
</dbReference>
<comment type="catalytic activity">
    <reaction evidence="6">
        <text>acetate + ATP = acetyl phosphate + ADP</text>
        <dbReference type="Rhea" id="RHEA:11352"/>
        <dbReference type="ChEBI" id="CHEBI:22191"/>
        <dbReference type="ChEBI" id="CHEBI:30089"/>
        <dbReference type="ChEBI" id="CHEBI:30616"/>
        <dbReference type="ChEBI" id="CHEBI:456216"/>
        <dbReference type="EC" id="2.7.2.1"/>
    </reaction>
</comment>
<dbReference type="InterPro" id="IPR004372">
    <property type="entry name" value="Ac/propionate_kinase"/>
</dbReference>
<dbReference type="InterPro" id="IPR023865">
    <property type="entry name" value="Aliphatic_acid_kinase_CS"/>
</dbReference>
<keyword evidence="4 6" id="KW-0418">Kinase</keyword>
<evidence type="ECO:0000313" key="9">
    <source>
        <dbReference type="EMBL" id="GAA0486932.1"/>
    </source>
</evidence>
<dbReference type="PANTHER" id="PTHR21060">
    <property type="entry name" value="ACETATE KINASE"/>
    <property type="match status" value="1"/>
</dbReference>
<name>A0ABN1AZ56_9LACT</name>
<feature type="site" description="Transition state stabilizer" evidence="6">
    <location>
        <position position="179"/>
    </location>
</feature>
<reference evidence="9 10" key="1">
    <citation type="journal article" date="2019" name="Int. J. Syst. Evol. Microbiol.">
        <title>The Global Catalogue of Microorganisms (GCM) 10K type strain sequencing project: providing services to taxonomists for standard genome sequencing and annotation.</title>
        <authorList>
            <consortium name="The Broad Institute Genomics Platform"/>
            <consortium name="The Broad Institute Genome Sequencing Center for Infectious Disease"/>
            <person name="Wu L."/>
            <person name="Ma J."/>
        </authorList>
    </citation>
    <scope>NUCLEOTIDE SEQUENCE [LARGE SCALE GENOMIC DNA]</scope>
    <source>
        <strain evidence="9 10">JCM 14232</strain>
    </source>
</reference>
<dbReference type="CDD" id="cd24010">
    <property type="entry name" value="ASKHA_NBD_AcK_PK"/>
    <property type="match status" value="1"/>
</dbReference>
<feature type="binding site" evidence="6">
    <location>
        <begin position="330"/>
        <end position="334"/>
    </location>
    <ligand>
        <name>ATP</name>
        <dbReference type="ChEBI" id="CHEBI:30616"/>
    </ligand>
</feature>
<proteinExistence type="inferred from homology"/>
<dbReference type="RefSeq" id="WP_346024873.1">
    <property type="nucleotide sequence ID" value="NZ_BAAADA010000121.1"/>
</dbReference>
<comment type="cofactor">
    <cofactor evidence="6">
        <name>Mg(2+)</name>
        <dbReference type="ChEBI" id="CHEBI:18420"/>
    </cofactor>
    <cofactor evidence="6">
        <name>Mn(2+)</name>
        <dbReference type="ChEBI" id="CHEBI:29035"/>
    </cofactor>
    <text evidence="6">Mg(2+). Can also accept Mn(2+).</text>
</comment>
<comment type="caution">
    <text evidence="9">The sequence shown here is derived from an EMBL/GenBank/DDBJ whole genome shotgun (WGS) entry which is preliminary data.</text>
</comment>
<evidence type="ECO:0000256" key="3">
    <source>
        <dbReference type="ARBA" id="ARBA00022741"/>
    </source>
</evidence>
<feature type="site" description="Transition state stabilizer" evidence="6">
    <location>
        <position position="240"/>
    </location>
</feature>
<gene>
    <name evidence="6" type="primary">ackA</name>
    <name evidence="9" type="ORF">GCM10008936_14540</name>
</gene>
<protein>
    <recommendedName>
        <fullName evidence="6">Acetate kinase</fullName>
        <ecNumber evidence="6">2.7.2.1</ecNumber>
    </recommendedName>
    <alternativeName>
        <fullName evidence="6">Acetokinase</fullName>
    </alternativeName>
</protein>
<keyword evidence="8" id="KW-0175">Coiled coil</keyword>